<sequence>MTQPPPPPNQPPQQGGFGPPQDRPPQPPAPKPNDPPPAQPEDAAPAQPPPAGPSLSKGPGPAPGQGSPQGPPPAQPPQGVPQPPPAPPAGPPQPAPGYGYPQPSQPQPGYGYPQAPPPPQAPPGYGYPGQQPNPYAAQPPHPYAAQQPGYGHPQQPPTMPLHPQPGQPGGGRKFNAQLAIIVAAVVAIALIVGGGVWYAKSSGGDGRKDTASSGGTGGKNGTGGGTSTGGSEKVPADTASKVLFQVPMPDVADTFVTDGSWLTGTVYAKSGVAEIVGYDRAKGTKLWTIKLPGPVCQATQHTTSDDRTAILYQPAMPTKAKPSQGCSQVAAIDLDAGTKLWTRTVKAGDQLVSLDNVTVGGGTVAVGSTNGGAAFDLASGKQLWAPKPTDSCYDAGYGGGTKLVALRKCGSYGQRQLHVQTIDPKSGKVISDYKMSEGIEYASIVSTDPLVVAADVGDSAGDGSGISDFFSVDNRTGALRAHISAPGDKYAARCDGITRIEYCTGLAVGTDKLYVPTEEHDGTGQYSKTNEVVAFDLATGRQTGQRADAGDGYTITPLRMDGGNVIAYKRPPYDKGGQIVSIDGSSFKETKLLENPATEAVRDAETSMSPDYAEILYSQGRLYMSAVFAHKSTSSFGKEYLLVAFGTGG</sequence>
<organism evidence="5 6">
    <name type="scientific">Streptomyces tropicalis</name>
    <dbReference type="NCBI Taxonomy" id="3034234"/>
    <lineage>
        <taxon>Bacteria</taxon>
        <taxon>Bacillati</taxon>
        <taxon>Actinomycetota</taxon>
        <taxon>Actinomycetes</taxon>
        <taxon>Kitasatosporales</taxon>
        <taxon>Streptomycetaceae</taxon>
        <taxon>Streptomyces</taxon>
    </lineage>
</organism>
<dbReference type="RefSeq" id="WP_276111244.1">
    <property type="nucleotide sequence ID" value="NZ_JARJBB010000014.1"/>
</dbReference>
<keyword evidence="3" id="KW-0812">Transmembrane</keyword>
<keyword evidence="1" id="KW-0945">Host-virus interaction</keyword>
<dbReference type="InterPro" id="IPR011047">
    <property type="entry name" value="Quinoprotein_ADH-like_sf"/>
</dbReference>
<feature type="region of interest" description="Disordered" evidence="2">
    <location>
        <begin position="200"/>
        <end position="234"/>
    </location>
</feature>
<keyword evidence="3" id="KW-0472">Membrane</keyword>
<dbReference type="PANTHER" id="PTHR13037:SF24">
    <property type="entry name" value="POLYCOMB PROTEIN PCL-RELATED"/>
    <property type="match status" value="1"/>
</dbReference>
<feature type="transmembrane region" description="Helical" evidence="3">
    <location>
        <begin position="178"/>
        <end position="199"/>
    </location>
</feature>
<dbReference type="Pfam" id="PF13360">
    <property type="entry name" value="PQQ_2"/>
    <property type="match status" value="1"/>
</dbReference>
<dbReference type="InterPro" id="IPR015943">
    <property type="entry name" value="WD40/YVTN_repeat-like_dom_sf"/>
</dbReference>
<feature type="compositionally biased region" description="Pro residues" evidence="2">
    <location>
        <begin position="154"/>
        <end position="166"/>
    </location>
</feature>
<feature type="compositionally biased region" description="Low complexity" evidence="2">
    <location>
        <begin position="96"/>
        <end position="113"/>
    </location>
</feature>
<evidence type="ECO:0000313" key="6">
    <source>
        <dbReference type="Proteomes" id="UP001221150"/>
    </source>
</evidence>
<feature type="compositionally biased region" description="Pro residues" evidence="2">
    <location>
        <begin position="1"/>
        <end position="11"/>
    </location>
</feature>
<evidence type="ECO:0000256" key="2">
    <source>
        <dbReference type="SAM" id="MobiDB-lite"/>
    </source>
</evidence>
<dbReference type="Proteomes" id="UP001221150">
    <property type="component" value="Unassembled WGS sequence"/>
</dbReference>
<feature type="compositionally biased region" description="Gly residues" evidence="2">
    <location>
        <begin position="214"/>
        <end position="228"/>
    </location>
</feature>
<dbReference type="PANTHER" id="PTHR13037">
    <property type="entry name" value="FORMIN"/>
    <property type="match status" value="1"/>
</dbReference>
<accession>A0ABT6ACW6</accession>
<evidence type="ECO:0000256" key="1">
    <source>
        <dbReference type="ARBA" id="ARBA00022581"/>
    </source>
</evidence>
<evidence type="ECO:0000259" key="4">
    <source>
        <dbReference type="Pfam" id="PF13360"/>
    </source>
</evidence>
<reference evidence="5 6" key="1">
    <citation type="submission" date="2023-03" db="EMBL/GenBank/DDBJ databases">
        <title>Draft genome sequence of Streptomyces sp. K1PA1 isolated from peat swamp forest in Thailand.</title>
        <authorList>
            <person name="Klaysubun C."/>
            <person name="Duangmal K."/>
        </authorList>
    </citation>
    <scope>NUCLEOTIDE SEQUENCE [LARGE SCALE GENOMIC DNA]</scope>
    <source>
        <strain evidence="5 6">K1PA1</strain>
    </source>
</reference>
<proteinExistence type="predicted"/>
<feature type="domain" description="Pyrrolo-quinoline quinone repeat" evidence="4">
    <location>
        <begin position="264"/>
        <end position="385"/>
    </location>
</feature>
<feature type="compositionally biased region" description="Pro residues" evidence="2">
    <location>
        <begin position="21"/>
        <end position="39"/>
    </location>
</feature>
<dbReference type="Gene3D" id="2.130.10.10">
    <property type="entry name" value="YVTN repeat-like/Quinoprotein amine dehydrogenase"/>
    <property type="match status" value="1"/>
</dbReference>
<dbReference type="EMBL" id="JARJBB010000014">
    <property type="protein sequence ID" value="MDF3301670.1"/>
    <property type="molecule type" value="Genomic_DNA"/>
</dbReference>
<comment type="caution">
    <text evidence="5">The sequence shown here is derived from an EMBL/GenBank/DDBJ whole genome shotgun (WGS) entry which is preliminary data.</text>
</comment>
<evidence type="ECO:0000313" key="5">
    <source>
        <dbReference type="EMBL" id="MDF3301670.1"/>
    </source>
</evidence>
<keyword evidence="3" id="KW-1133">Transmembrane helix</keyword>
<dbReference type="SUPFAM" id="SSF50998">
    <property type="entry name" value="Quinoprotein alcohol dehydrogenase-like"/>
    <property type="match status" value="1"/>
</dbReference>
<feature type="region of interest" description="Disordered" evidence="2">
    <location>
        <begin position="1"/>
        <end position="171"/>
    </location>
</feature>
<gene>
    <name evidence="5" type="ORF">P3H78_24185</name>
</gene>
<keyword evidence="6" id="KW-1185">Reference proteome</keyword>
<dbReference type="Gene3D" id="2.40.10.480">
    <property type="match status" value="1"/>
</dbReference>
<protein>
    <submittedName>
        <fullName evidence="5">PQQ-binding-like beta-propeller repeat protein</fullName>
    </submittedName>
</protein>
<evidence type="ECO:0000256" key="3">
    <source>
        <dbReference type="SAM" id="Phobius"/>
    </source>
</evidence>
<feature type="compositionally biased region" description="Low complexity" evidence="2">
    <location>
        <begin position="143"/>
        <end position="153"/>
    </location>
</feature>
<feature type="compositionally biased region" description="Pro residues" evidence="2">
    <location>
        <begin position="69"/>
        <end position="95"/>
    </location>
</feature>
<name>A0ABT6ACW6_9ACTN</name>
<dbReference type="InterPro" id="IPR002372">
    <property type="entry name" value="PQQ_rpt_dom"/>
</dbReference>